<proteinExistence type="predicted"/>
<dbReference type="Proteomes" id="UP000481861">
    <property type="component" value="Unassembled WGS sequence"/>
</dbReference>
<name>A0A7C8M7V0_9PLEO</name>
<keyword evidence="2" id="KW-1185">Reference proteome</keyword>
<gene>
    <name evidence="1" type="ORF">BDV95DRAFT_595693</name>
</gene>
<protein>
    <submittedName>
        <fullName evidence="1">Uncharacterized protein</fullName>
    </submittedName>
</protein>
<accession>A0A7C8M7V0</accession>
<organism evidence="1 2">
    <name type="scientific">Massariosphaeria phaeospora</name>
    <dbReference type="NCBI Taxonomy" id="100035"/>
    <lineage>
        <taxon>Eukaryota</taxon>
        <taxon>Fungi</taxon>
        <taxon>Dikarya</taxon>
        <taxon>Ascomycota</taxon>
        <taxon>Pezizomycotina</taxon>
        <taxon>Dothideomycetes</taxon>
        <taxon>Pleosporomycetidae</taxon>
        <taxon>Pleosporales</taxon>
        <taxon>Pleosporales incertae sedis</taxon>
        <taxon>Massariosphaeria</taxon>
    </lineage>
</organism>
<sequence length="126" mass="14454">MGESCVARRIPPFNCWNVSFYLNSIKAYLLTSKGFMTTKTESNLRNQKLVAENLVPQLTTLMLGGELAYRSETDLWEPDWQQVLYNYKHGVRIQTEAFAERPKLAEEISAASQLTANITGWPFEYL</sequence>
<evidence type="ECO:0000313" key="2">
    <source>
        <dbReference type="Proteomes" id="UP000481861"/>
    </source>
</evidence>
<dbReference type="EMBL" id="JAADJZ010000014">
    <property type="protein sequence ID" value="KAF2870141.1"/>
    <property type="molecule type" value="Genomic_DNA"/>
</dbReference>
<comment type="caution">
    <text evidence="1">The sequence shown here is derived from an EMBL/GenBank/DDBJ whole genome shotgun (WGS) entry which is preliminary data.</text>
</comment>
<dbReference type="AlphaFoldDB" id="A0A7C8M7V0"/>
<reference evidence="1 2" key="1">
    <citation type="submission" date="2020-01" db="EMBL/GenBank/DDBJ databases">
        <authorList>
            <consortium name="DOE Joint Genome Institute"/>
            <person name="Haridas S."/>
            <person name="Albert R."/>
            <person name="Binder M."/>
            <person name="Bloem J."/>
            <person name="Labutti K."/>
            <person name="Salamov A."/>
            <person name="Andreopoulos B."/>
            <person name="Baker S.E."/>
            <person name="Barry K."/>
            <person name="Bills G."/>
            <person name="Bluhm B.H."/>
            <person name="Cannon C."/>
            <person name="Castanera R."/>
            <person name="Culley D.E."/>
            <person name="Daum C."/>
            <person name="Ezra D."/>
            <person name="Gonzalez J.B."/>
            <person name="Henrissat B."/>
            <person name="Kuo A."/>
            <person name="Liang C."/>
            <person name="Lipzen A."/>
            <person name="Lutzoni F."/>
            <person name="Magnuson J."/>
            <person name="Mondo S."/>
            <person name="Nolan M."/>
            <person name="Ohm R."/>
            <person name="Pangilinan J."/>
            <person name="Park H.-J.H."/>
            <person name="Ramirez L."/>
            <person name="Alfaro M."/>
            <person name="Sun H."/>
            <person name="Tritt A."/>
            <person name="Yoshinaga Y."/>
            <person name="Zwiers L.-H.L."/>
            <person name="Turgeon B.G."/>
            <person name="Goodwin S.B."/>
            <person name="Spatafora J.W."/>
            <person name="Crous P.W."/>
            <person name="Grigoriev I.V."/>
        </authorList>
    </citation>
    <scope>NUCLEOTIDE SEQUENCE [LARGE SCALE GENOMIC DNA]</scope>
    <source>
        <strain evidence="1 2">CBS 611.86</strain>
    </source>
</reference>
<evidence type="ECO:0000313" key="1">
    <source>
        <dbReference type="EMBL" id="KAF2870141.1"/>
    </source>
</evidence>